<dbReference type="FunFam" id="3.90.70.10:FF:000117">
    <property type="entry name" value="Probable papain cysteine protease"/>
    <property type="match status" value="1"/>
</dbReference>
<dbReference type="SUPFAM" id="SSF54001">
    <property type="entry name" value="Cysteine proteinases"/>
    <property type="match status" value="1"/>
</dbReference>
<evidence type="ECO:0000256" key="3">
    <source>
        <dbReference type="SAM" id="SignalP"/>
    </source>
</evidence>
<dbReference type="InterPro" id="IPR000668">
    <property type="entry name" value="Peptidase_C1A_C"/>
</dbReference>
<dbReference type="EC" id="3.4.22.-" evidence="5"/>
<keyword evidence="6" id="KW-1185">Reference proteome</keyword>
<keyword evidence="5" id="KW-0378">Hydrolase</keyword>
<feature type="chain" id="PRO_5042070233" evidence="3">
    <location>
        <begin position="22"/>
        <end position="382"/>
    </location>
</feature>
<keyword evidence="5" id="KW-0645">Protease</keyword>
<feature type="signal peptide" evidence="3">
    <location>
        <begin position="1"/>
        <end position="21"/>
    </location>
</feature>
<comment type="similarity">
    <text evidence="1">Belongs to the peptidase C1 family.</text>
</comment>
<dbReference type="Proteomes" id="UP001224775">
    <property type="component" value="Unassembled WGS sequence"/>
</dbReference>
<organism evidence="5 6">
    <name type="scientific">Skeletonema marinoi</name>
    <dbReference type="NCBI Taxonomy" id="267567"/>
    <lineage>
        <taxon>Eukaryota</taxon>
        <taxon>Sar</taxon>
        <taxon>Stramenopiles</taxon>
        <taxon>Ochrophyta</taxon>
        <taxon>Bacillariophyta</taxon>
        <taxon>Coscinodiscophyceae</taxon>
        <taxon>Thalassiosirophycidae</taxon>
        <taxon>Thalassiosirales</taxon>
        <taxon>Skeletonemataceae</taxon>
        <taxon>Skeletonema</taxon>
        <taxon>Skeletonema marinoi-dohrnii complex</taxon>
    </lineage>
</organism>
<proteinExistence type="inferred from homology"/>
<evidence type="ECO:0000256" key="2">
    <source>
        <dbReference type="ARBA" id="ARBA00023145"/>
    </source>
</evidence>
<evidence type="ECO:0000313" key="6">
    <source>
        <dbReference type="Proteomes" id="UP001224775"/>
    </source>
</evidence>
<evidence type="ECO:0000256" key="1">
    <source>
        <dbReference type="ARBA" id="ARBA00008455"/>
    </source>
</evidence>
<dbReference type="InterPro" id="IPR025661">
    <property type="entry name" value="Pept_asp_AS"/>
</dbReference>
<dbReference type="Gene3D" id="3.90.70.10">
    <property type="entry name" value="Cysteine proteinases"/>
    <property type="match status" value="1"/>
</dbReference>
<dbReference type="PROSITE" id="PS00640">
    <property type="entry name" value="THIOL_PROTEASE_ASN"/>
    <property type="match status" value="1"/>
</dbReference>
<name>A0AAD8YJY9_9STRA</name>
<comment type="caution">
    <text evidence="5">The sequence shown here is derived from an EMBL/GenBank/DDBJ whole genome shotgun (WGS) entry which is preliminary data.</text>
</comment>
<sequence length="382" mass="41032">MASFLSRSFFFLAATSPLLVAGDEFIRGGVVPDGLRINEFKVLEGHDTPEDFHSPLPHEYIAEGELPTSWDWRNVTVGGNSGRSLLTHSLNQHIPQYCGSCWAHGAMSALADRIKIARGGVGDDINLSIQYLLNCGGGVAGSCWGGSHSGAYQFAKTDGPLPYDTCNPYLACSSDSTEGFCGAIDTTCSKANICRTCSTFISKGGTCSGIDHYPNATVAEHGTYNLFTSDRVHKIKAEIYARGPVAAGVNAIPLLDYKGGVIKEGSYFDMMVDHVVSITGWDVDEEGDEYWIVRNSWGQYWGEMGFFRLTTGTNLLGIESTVAWATPGSFTVANNFPCGEGGGGCGGKASDDNGPHAQYYVDPSINLQAVKRGLREGHHHML</sequence>
<evidence type="ECO:0000313" key="5">
    <source>
        <dbReference type="EMBL" id="KAK1747773.1"/>
    </source>
</evidence>
<gene>
    <name evidence="5" type="ORF">QTG54_001736</name>
</gene>
<dbReference type="EMBL" id="JATAAI010000002">
    <property type="protein sequence ID" value="KAK1747773.1"/>
    <property type="molecule type" value="Genomic_DNA"/>
</dbReference>
<dbReference type="InterPro" id="IPR013128">
    <property type="entry name" value="Peptidase_C1A"/>
</dbReference>
<dbReference type="SMART" id="SM00645">
    <property type="entry name" value="Pept_C1"/>
    <property type="match status" value="1"/>
</dbReference>
<feature type="domain" description="Peptidase C1A papain C-terminal" evidence="4">
    <location>
        <begin position="66"/>
        <end position="326"/>
    </location>
</feature>
<reference evidence="5" key="1">
    <citation type="submission" date="2023-06" db="EMBL/GenBank/DDBJ databases">
        <title>Survivors Of The Sea: Transcriptome response of Skeletonema marinoi to long-term dormancy.</title>
        <authorList>
            <person name="Pinder M.I.M."/>
            <person name="Kourtchenko O."/>
            <person name="Robertson E.K."/>
            <person name="Larsson T."/>
            <person name="Maumus F."/>
            <person name="Osuna-Cruz C.M."/>
            <person name="Vancaester E."/>
            <person name="Stenow R."/>
            <person name="Vandepoele K."/>
            <person name="Ploug H."/>
            <person name="Bruchert V."/>
            <person name="Godhe A."/>
            <person name="Topel M."/>
        </authorList>
    </citation>
    <scope>NUCLEOTIDE SEQUENCE</scope>
    <source>
        <strain evidence="5">R05AC</strain>
    </source>
</reference>
<evidence type="ECO:0000259" key="4">
    <source>
        <dbReference type="SMART" id="SM00645"/>
    </source>
</evidence>
<dbReference type="InterPro" id="IPR038765">
    <property type="entry name" value="Papain-like_cys_pep_sf"/>
</dbReference>
<protein>
    <submittedName>
        <fullName evidence="5">Papain family cysteine protease</fullName>
        <ecNumber evidence="5">3.4.22.-</ecNumber>
    </submittedName>
</protein>
<dbReference type="PANTHER" id="PTHR12411">
    <property type="entry name" value="CYSTEINE PROTEASE FAMILY C1-RELATED"/>
    <property type="match status" value="1"/>
</dbReference>
<dbReference type="Pfam" id="PF00112">
    <property type="entry name" value="Peptidase_C1"/>
    <property type="match status" value="1"/>
</dbReference>
<dbReference type="GO" id="GO:0008234">
    <property type="term" value="F:cysteine-type peptidase activity"/>
    <property type="evidence" value="ECO:0007669"/>
    <property type="project" value="InterPro"/>
</dbReference>
<keyword evidence="3" id="KW-0732">Signal</keyword>
<accession>A0AAD8YJY9</accession>
<dbReference type="GO" id="GO:0006508">
    <property type="term" value="P:proteolysis"/>
    <property type="evidence" value="ECO:0007669"/>
    <property type="project" value="UniProtKB-KW"/>
</dbReference>
<dbReference type="AlphaFoldDB" id="A0AAD8YJY9"/>
<keyword evidence="2" id="KW-0865">Zymogen</keyword>